<protein>
    <recommendedName>
        <fullName evidence="2">CHAD domain-containing protein</fullName>
    </recommendedName>
</protein>
<dbReference type="SMART" id="SM00880">
    <property type="entry name" value="CHAD"/>
    <property type="match status" value="1"/>
</dbReference>
<dbReference type="Gene3D" id="1.40.20.10">
    <property type="entry name" value="CHAD domain"/>
    <property type="match status" value="1"/>
</dbReference>
<dbReference type="PROSITE" id="PS51708">
    <property type="entry name" value="CHAD"/>
    <property type="match status" value="1"/>
</dbReference>
<sequence>MPSAGSLLHQRLTEQRGALRSAEAAARAGQPTGLHDVRVAMRRLRSALSSFRSLVDPGVTEPLRDELRWAAGRLGSARDAEVVAELTERLLGAGRPAGLGEAVSGLRARMRLDAVAASDAVDDTLGSERFAAALALLDAIVATPPFTDEAARPAEEVAAEVLQHEVERVRRRVAAAREAVAESRAARRAGEGLPVDEDRLGPKRPSEPVAARLHELRKAVKRLRYAAEAVAPVTGKRVRRLASRAEEVQTVLGDHHDGTVAVGTLRHLALDEGAGEAAAFLLGHLEADEERAVARLERRATKAVARLEDAAERALAD</sequence>
<feature type="region of interest" description="Disordered" evidence="1">
    <location>
        <begin position="185"/>
        <end position="205"/>
    </location>
</feature>
<keyword evidence="4" id="KW-1185">Reference proteome</keyword>
<comment type="caution">
    <text evidence="3">The sequence shown here is derived from an EMBL/GenBank/DDBJ whole genome shotgun (WGS) entry which is preliminary data.</text>
</comment>
<name>A0ABP9JKV0_9MICO</name>
<dbReference type="InterPro" id="IPR038186">
    <property type="entry name" value="CHAD_dom_sf"/>
</dbReference>
<evidence type="ECO:0000313" key="4">
    <source>
        <dbReference type="Proteomes" id="UP001500427"/>
    </source>
</evidence>
<organism evidence="3 4">
    <name type="scientific">Terrabacter aeriphilus</name>
    <dbReference type="NCBI Taxonomy" id="515662"/>
    <lineage>
        <taxon>Bacteria</taxon>
        <taxon>Bacillati</taxon>
        <taxon>Actinomycetota</taxon>
        <taxon>Actinomycetes</taxon>
        <taxon>Micrococcales</taxon>
        <taxon>Intrasporangiaceae</taxon>
        <taxon>Terrabacter</taxon>
    </lineage>
</organism>
<dbReference type="PANTHER" id="PTHR39339:SF1">
    <property type="entry name" value="CHAD DOMAIN-CONTAINING PROTEIN"/>
    <property type="match status" value="1"/>
</dbReference>
<evidence type="ECO:0000259" key="2">
    <source>
        <dbReference type="PROSITE" id="PS51708"/>
    </source>
</evidence>
<dbReference type="PANTHER" id="PTHR39339">
    <property type="entry name" value="SLR1444 PROTEIN"/>
    <property type="match status" value="1"/>
</dbReference>
<evidence type="ECO:0000313" key="3">
    <source>
        <dbReference type="EMBL" id="GAA5035165.1"/>
    </source>
</evidence>
<proteinExistence type="predicted"/>
<dbReference type="InterPro" id="IPR007899">
    <property type="entry name" value="CHAD_dom"/>
</dbReference>
<dbReference type="RefSeq" id="WP_345508972.1">
    <property type="nucleotide sequence ID" value="NZ_BAABIW010000027.1"/>
</dbReference>
<dbReference type="EMBL" id="BAABIW010000027">
    <property type="protein sequence ID" value="GAA5035165.1"/>
    <property type="molecule type" value="Genomic_DNA"/>
</dbReference>
<dbReference type="Pfam" id="PF05235">
    <property type="entry name" value="CHAD"/>
    <property type="match status" value="1"/>
</dbReference>
<gene>
    <name evidence="3" type="ORF">GCM10023258_36700</name>
</gene>
<feature type="domain" description="CHAD" evidence="2">
    <location>
        <begin position="1"/>
        <end position="306"/>
    </location>
</feature>
<accession>A0ABP9JKV0</accession>
<reference evidence="4" key="1">
    <citation type="journal article" date="2019" name="Int. J. Syst. Evol. Microbiol.">
        <title>The Global Catalogue of Microorganisms (GCM) 10K type strain sequencing project: providing services to taxonomists for standard genome sequencing and annotation.</title>
        <authorList>
            <consortium name="The Broad Institute Genomics Platform"/>
            <consortium name="The Broad Institute Genome Sequencing Center for Infectious Disease"/>
            <person name="Wu L."/>
            <person name="Ma J."/>
        </authorList>
    </citation>
    <scope>NUCLEOTIDE SEQUENCE [LARGE SCALE GENOMIC DNA]</scope>
    <source>
        <strain evidence="4">JCM 17687</strain>
    </source>
</reference>
<evidence type="ECO:0000256" key="1">
    <source>
        <dbReference type="SAM" id="MobiDB-lite"/>
    </source>
</evidence>
<dbReference type="Proteomes" id="UP001500427">
    <property type="component" value="Unassembled WGS sequence"/>
</dbReference>